<feature type="compositionally biased region" description="Basic and acidic residues" evidence="4">
    <location>
        <begin position="146"/>
        <end position="158"/>
    </location>
</feature>
<dbReference type="InterPro" id="IPR012677">
    <property type="entry name" value="Nucleotide-bd_a/b_plait_sf"/>
</dbReference>
<evidence type="ECO:0000256" key="2">
    <source>
        <dbReference type="ARBA" id="ARBA00022884"/>
    </source>
</evidence>
<keyword evidence="2 3" id="KW-0694">RNA-binding</keyword>
<dbReference type="PANTHER" id="PTHR48032:SF6">
    <property type="entry name" value="RNA-BINDING (RRM_RBD_RNP MOTIFS) FAMILY PROTEIN"/>
    <property type="match status" value="1"/>
</dbReference>
<dbReference type="AlphaFoldDB" id="A0ABD3HXA7"/>
<dbReference type="FunFam" id="3.30.70.330:FF:000102">
    <property type="entry name" value="Heterogeneous nuclear ribonucleoprotein 1"/>
    <property type="match status" value="1"/>
</dbReference>
<feature type="region of interest" description="Disordered" evidence="4">
    <location>
        <begin position="146"/>
        <end position="177"/>
    </location>
</feature>
<dbReference type="CDD" id="cd12325">
    <property type="entry name" value="RRM1_hnRNPA_hnRNPD_like"/>
    <property type="match status" value="1"/>
</dbReference>
<dbReference type="GO" id="GO:0003723">
    <property type="term" value="F:RNA binding"/>
    <property type="evidence" value="ECO:0007669"/>
    <property type="project" value="UniProtKB-UniRule"/>
</dbReference>
<dbReference type="InterPro" id="IPR035979">
    <property type="entry name" value="RBD_domain_sf"/>
</dbReference>
<dbReference type="Gene3D" id="3.30.70.330">
    <property type="match status" value="2"/>
</dbReference>
<evidence type="ECO:0000256" key="3">
    <source>
        <dbReference type="PROSITE-ProRule" id="PRU00176"/>
    </source>
</evidence>
<dbReference type="PANTHER" id="PTHR48032">
    <property type="entry name" value="RNA-BINDING PROTEIN MUSASHI HOMOLOG RBP6"/>
    <property type="match status" value="1"/>
</dbReference>
<dbReference type="FunFam" id="3.30.70.330:FF:000051">
    <property type="entry name" value="Heterogeneous nuclear ribonucleoprotein 1"/>
    <property type="match status" value="1"/>
</dbReference>
<feature type="region of interest" description="Disordered" evidence="4">
    <location>
        <begin position="553"/>
        <end position="583"/>
    </location>
</feature>
<dbReference type="Proteomes" id="UP001633002">
    <property type="component" value="Unassembled WGS sequence"/>
</dbReference>
<reference evidence="6 7" key="1">
    <citation type="submission" date="2024-09" db="EMBL/GenBank/DDBJ databases">
        <title>Chromosome-scale assembly of Riccia sorocarpa.</title>
        <authorList>
            <person name="Paukszto L."/>
        </authorList>
    </citation>
    <scope>NUCLEOTIDE SEQUENCE [LARGE SCALE GENOMIC DNA]</scope>
    <source>
        <strain evidence="6">LP-2024</strain>
        <tissue evidence="6">Aerial parts of the thallus</tissue>
    </source>
</reference>
<keyword evidence="1" id="KW-0677">Repeat</keyword>
<evidence type="ECO:0000259" key="5">
    <source>
        <dbReference type="PROSITE" id="PS50102"/>
    </source>
</evidence>
<dbReference type="EMBL" id="JBJQOH010000003">
    <property type="protein sequence ID" value="KAL3695167.1"/>
    <property type="molecule type" value="Genomic_DNA"/>
</dbReference>
<organism evidence="6 7">
    <name type="scientific">Riccia sorocarpa</name>
    <dbReference type="NCBI Taxonomy" id="122646"/>
    <lineage>
        <taxon>Eukaryota</taxon>
        <taxon>Viridiplantae</taxon>
        <taxon>Streptophyta</taxon>
        <taxon>Embryophyta</taxon>
        <taxon>Marchantiophyta</taxon>
        <taxon>Marchantiopsida</taxon>
        <taxon>Marchantiidae</taxon>
        <taxon>Marchantiales</taxon>
        <taxon>Ricciaceae</taxon>
        <taxon>Riccia</taxon>
    </lineage>
</organism>
<keyword evidence="7" id="KW-1185">Reference proteome</keyword>
<proteinExistence type="predicted"/>
<dbReference type="InterPro" id="IPR000504">
    <property type="entry name" value="RRM_dom"/>
</dbReference>
<dbReference type="Pfam" id="PF00076">
    <property type="entry name" value="RRM_1"/>
    <property type="match status" value="2"/>
</dbReference>
<feature type="region of interest" description="Disordered" evidence="4">
    <location>
        <begin position="255"/>
        <end position="274"/>
    </location>
</feature>
<evidence type="ECO:0000256" key="4">
    <source>
        <dbReference type="SAM" id="MobiDB-lite"/>
    </source>
</evidence>
<name>A0ABD3HXA7_9MARC</name>
<dbReference type="SMART" id="SM00360">
    <property type="entry name" value="RRM"/>
    <property type="match status" value="2"/>
</dbReference>
<evidence type="ECO:0000313" key="7">
    <source>
        <dbReference type="Proteomes" id="UP001633002"/>
    </source>
</evidence>
<accession>A0ABD3HXA7</accession>
<dbReference type="SUPFAM" id="SSF54928">
    <property type="entry name" value="RNA-binding domain, RBD"/>
    <property type="match status" value="2"/>
</dbReference>
<dbReference type="PROSITE" id="PS50102">
    <property type="entry name" value="RRM"/>
    <property type="match status" value="2"/>
</dbReference>
<protein>
    <recommendedName>
        <fullName evidence="5">RRM domain-containing protein</fullName>
    </recommendedName>
</protein>
<comment type="caution">
    <text evidence="6">The sequence shown here is derived from an EMBL/GenBank/DDBJ whole genome shotgun (WGS) entry which is preliminary data.</text>
</comment>
<evidence type="ECO:0000313" key="6">
    <source>
        <dbReference type="EMBL" id="KAL3695167.1"/>
    </source>
</evidence>
<evidence type="ECO:0000256" key="1">
    <source>
        <dbReference type="ARBA" id="ARBA00022737"/>
    </source>
</evidence>
<dbReference type="CDD" id="cd12330">
    <property type="entry name" value="RRM2_Hrp1p"/>
    <property type="match status" value="1"/>
</dbReference>
<sequence length="583" mass="57766">MGKKQQMNLGLCSSDIFIVQKKLPARTYGPTVHPGSPILNIRFVVAAHFYPPSAIDLAGPWRSRRGGGKSANMDSDQGKLFIGGISWETTEEKLRDYFKAYGEVAETVIMKDRATGRARGFGFVIFVDPAVADRVVTEKHTIDGRTVEAKKAVPRDEQQNVPRSSSGGPGPASHTRTKKIFVGGLASTVTEDDFKKYFEQFGTITDVVVMYDHNTQRPRGFGFITFDSEDAVENVLQKSFHELNEKMVEVKRAIPKESSAGPGRTTSGFSGGGRGGSYGTGYGQGYTSSPGAYGGRGDSRYGPAPGGRGGYTGYGAAGYGATGYGSGGGYASGMNGSYGGSGYGNSAGYGSAAGGGYGAGSYGTAGGGAGYGGAGGYGSGGAGAGGYGGAPVGSRSAWASGGTGYGGGGSSTGYGGSAGGSVSGYGSSGAWASGGGGAGQATGSSYGNTGYGYGSSDSGYGSNSTGYGGRGSGYGSSASGYGSSGGGGTGSGSYVGGYGDVYGSSGYADPTWRSAGTDSYNSAAAGSGGVAGGGYSMTGGTAADASVNGSTGYGGGYGVAGRQTQRGPDARFRPYPAAGDRTG</sequence>
<feature type="domain" description="RRM" evidence="5">
    <location>
        <begin position="178"/>
        <end position="255"/>
    </location>
</feature>
<gene>
    <name evidence="6" type="ORF">R1sor_008818</name>
</gene>
<feature type="domain" description="RRM" evidence="5">
    <location>
        <begin position="78"/>
        <end position="154"/>
    </location>
</feature>